<reference evidence="1 2" key="1">
    <citation type="submission" date="2019-11" db="EMBL/GenBank/DDBJ databases">
        <authorList>
            <person name="Holert J."/>
        </authorList>
    </citation>
    <scope>NUCLEOTIDE SEQUENCE [LARGE SCALE GENOMIC DNA]</scope>
    <source>
        <strain evidence="1">BC5_2</strain>
    </source>
</reference>
<gene>
    <name evidence="1" type="ORF">DPBNPPHM_00289</name>
</gene>
<accession>A0A5S9MUR0</accession>
<organism evidence="1 2">
    <name type="scientific">BD1-7 clade bacterium</name>
    <dbReference type="NCBI Taxonomy" id="2029982"/>
    <lineage>
        <taxon>Bacteria</taxon>
        <taxon>Pseudomonadati</taxon>
        <taxon>Pseudomonadota</taxon>
        <taxon>Gammaproteobacteria</taxon>
        <taxon>Cellvibrionales</taxon>
        <taxon>Spongiibacteraceae</taxon>
        <taxon>BD1-7 clade</taxon>
    </lineage>
</organism>
<sequence>MLPALRAIIGELKDNGIDAALKRSPHEISMCADYVDEDDFYYAVRLVEYFRAEVHLAMGGQDYGILGYAHEQVINDVLEQYDRHMHYLHGLR</sequence>
<evidence type="ECO:0000313" key="2">
    <source>
        <dbReference type="Proteomes" id="UP000434580"/>
    </source>
</evidence>
<proteinExistence type="predicted"/>
<evidence type="ECO:0000313" key="1">
    <source>
        <dbReference type="EMBL" id="CAA0080791.1"/>
    </source>
</evidence>
<protein>
    <submittedName>
        <fullName evidence="1">Glycine betaine transporter</fullName>
    </submittedName>
</protein>
<name>A0A5S9MUR0_9GAMM</name>
<dbReference type="AlphaFoldDB" id="A0A5S9MUR0"/>
<dbReference type="EMBL" id="CACSII010000001">
    <property type="protein sequence ID" value="CAA0080791.1"/>
    <property type="molecule type" value="Genomic_DNA"/>
</dbReference>
<dbReference type="Proteomes" id="UP000434580">
    <property type="component" value="Unassembled WGS sequence"/>
</dbReference>